<dbReference type="AlphaFoldDB" id="A0A0C3BC86"/>
<keyword evidence="2" id="KW-1185">Reference proteome</keyword>
<dbReference type="InParanoid" id="A0A0C3BC86"/>
<gene>
    <name evidence="1" type="ORF">PILCRDRAFT_14001</name>
</gene>
<dbReference type="Proteomes" id="UP000054166">
    <property type="component" value="Unassembled WGS sequence"/>
</dbReference>
<dbReference type="EMBL" id="KN833053">
    <property type="protein sequence ID" value="KIM74937.1"/>
    <property type="molecule type" value="Genomic_DNA"/>
</dbReference>
<reference evidence="1 2" key="1">
    <citation type="submission" date="2014-04" db="EMBL/GenBank/DDBJ databases">
        <authorList>
            <consortium name="DOE Joint Genome Institute"/>
            <person name="Kuo A."/>
            <person name="Tarkka M."/>
            <person name="Buscot F."/>
            <person name="Kohler A."/>
            <person name="Nagy L.G."/>
            <person name="Floudas D."/>
            <person name="Copeland A."/>
            <person name="Barry K.W."/>
            <person name="Cichocki N."/>
            <person name="Veneault-Fourrey C."/>
            <person name="LaButti K."/>
            <person name="Lindquist E.A."/>
            <person name="Lipzen A."/>
            <person name="Lundell T."/>
            <person name="Morin E."/>
            <person name="Murat C."/>
            <person name="Sun H."/>
            <person name="Tunlid A."/>
            <person name="Henrissat B."/>
            <person name="Grigoriev I.V."/>
            <person name="Hibbett D.S."/>
            <person name="Martin F."/>
            <person name="Nordberg H.P."/>
            <person name="Cantor M.N."/>
            <person name="Hua S.X."/>
        </authorList>
    </citation>
    <scope>NUCLEOTIDE SEQUENCE [LARGE SCALE GENOMIC DNA]</scope>
    <source>
        <strain evidence="1 2">F 1598</strain>
    </source>
</reference>
<sequence>MSVGFRSSLRLRHLLDIPDQGDDVLHSIVQCKEIANAVNDEHLISSATAVVTLAKVICPHLMEYRINENTIPDAEDLSALLIFEKVSHSSSIFSATAPHFCQQNSGLLAVAFHIYTTSADASTDFALFLITLMQKLHQNEFEPLFQRISYAFGPYDVFGLAVFSGNVDEWYGRLKDDGLVESYGGHLEIPFVTWPLFNNEIEGEVPINIELARALAQL</sequence>
<dbReference type="HOGENOM" id="CLU_1267329_0_0_1"/>
<evidence type="ECO:0000313" key="2">
    <source>
        <dbReference type="Proteomes" id="UP000054166"/>
    </source>
</evidence>
<protein>
    <submittedName>
        <fullName evidence="1">Uncharacterized protein</fullName>
    </submittedName>
</protein>
<organism evidence="1 2">
    <name type="scientific">Piloderma croceum (strain F 1598)</name>
    <dbReference type="NCBI Taxonomy" id="765440"/>
    <lineage>
        <taxon>Eukaryota</taxon>
        <taxon>Fungi</taxon>
        <taxon>Dikarya</taxon>
        <taxon>Basidiomycota</taxon>
        <taxon>Agaricomycotina</taxon>
        <taxon>Agaricomycetes</taxon>
        <taxon>Agaricomycetidae</taxon>
        <taxon>Atheliales</taxon>
        <taxon>Atheliaceae</taxon>
        <taxon>Piloderma</taxon>
    </lineage>
</organism>
<evidence type="ECO:0000313" key="1">
    <source>
        <dbReference type="EMBL" id="KIM74937.1"/>
    </source>
</evidence>
<name>A0A0C3BC86_PILCF</name>
<accession>A0A0C3BC86</accession>
<reference evidence="2" key="2">
    <citation type="submission" date="2015-01" db="EMBL/GenBank/DDBJ databases">
        <title>Evolutionary Origins and Diversification of the Mycorrhizal Mutualists.</title>
        <authorList>
            <consortium name="DOE Joint Genome Institute"/>
            <consortium name="Mycorrhizal Genomics Consortium"/>
            <person name="Kohler A."/>
            <person name="Kuo A."/>
            <person name="Nagy L.G."/>
            <person name="Floudas D."/>
            <person name="Copeland A."/>
            <person name="Barry K.W."/>
            <person name="Cichocki N."/>
            <person name="Veneault-Fourrey C."/>
            <person name="LaButti K."/>
            <person name="Lindquist E.A."/>
            <person name="Lipzen A."/>
            <person name="Lundell T."/>
            <person name="Morin E."/>
            <person name="Murat C."/>
            <person name="Riley R."/>
            <person name="Ohm R."/>
            <person name="Sun H."/>
            <person name="Tunlid A."/>
            <person name="Henrissat B."/>
            <person name="Grigoriev I.V."/>
            <person name="Hibbett D.S."/>
            <person name="Martin F."/>
        </authorList>
    </citation>
    <scope>NUCLEOTIDE SEQUENCE [LARGE SCALE GENOMIC DNA]</scope>
    <source>
        <strain evidence="2">F 1598</strain>
    </source>
</reference>
<proteinExistence type="predicted"/>